<dbReference type="eggNOG" id="COG2931">
    <property type="taxonomic scope" value="Bacteria"/>
</dbReference>
<name>S9QIY6_9RHOB</name>
<dbReference type="STRING" id="1123237.Salmuc_05130"/>
<comment type="caution">
    <text evidence="2">The sequence shown here is derived from an EMBL/GenBank/DDBJ whole genome shotgun (WGS) entry which is preliminary data.</text>
</comment>
<evidence type="ECO:0000313" key="2">
    <source>
        <dbReference type="EMBL" id="EPX79772.1"/>
    </source>
</evidence>
<keyword evidence="3" id="KW-1185">Reference proteome</keyword>
<dbReference type="RefSeq" id="WP_020043182.1">
    <property type="nucleotide sequence ID" value="NZ_KE557278.1"/>
</dbReference>
<dbReference type="HOGENOM" id="CLU_775846_0_0_5"/>
<organism evidence="2 3">
    <name type="scientific">Salipiger mucosus DSM 16094</name>
    <dbReference type="NCBI Taxonomy" id="1123237"/>
    <lineage>
        <taxon>Bacteria</taxon>
        <taxon>Pseudomonadati</taxon>
        <taxon>Pseudomonadota</taxon>
        <taxon>Alphaproteobacteria</taxon>
        <taxon>Rhodobacterales</taxon>
        <taxon>Roseobacteraceae</taxon>
        <taxon>Salipiger</taxon>
    </lineage>
</organism>
<dbReference type="OrthoDB" id="6305173at2"/>
<dbReference type="Pfam" id="PF13403">
    <property type="entry name" value="Hint_2"/>
    <property type="match status" value="1"/>
</dbReference>
<sequence length="355" mass="38164">MSWIAIAGDGRRWTDPAFFEGAGDEALMPRGSLVIETRLAGGDRPQTLLSHGRRHPWPGGLSIQAMPGGNIVLVIDQDGETFHTLLECPCDARTDLLRLTFSWESPRRWGRLVLERPGSERFALRETPPPPPLVLGDIRAMMHRPGPTRADPELAFIAVSDAVEPVGPMPSVCGDAPVSTPLGPRALADLRCGDTVHTQGSGVVPVLHRVEREVPALGSFRPVRLRAPWFGLQRDLVVAPGQALVVGGSDVEYTFGRAAVLVPAASLVQGFAADYEEGPLTVRYAQLVLPGHEAFVAAGVALESLYVGRLRRDRARQTATLLEGCSSGLMPEHCRAGLQVLRPFEAVALAEARAA</sequence>
<accession>S9QIY6</accession>
<proteinExistence type="predicted"/>
<protein>
    <recommendedName>
        <fullName evidence="1">Hedgehog/Intein (Hint) domain-containing protein</fullName>
    </recommendedName>
</protein>
<dbReference type="EMBL" id="APVH01000034">
    <property type="protein sequence ID" value="EPX79772.1"/>
    <property type="molecule type" value="Genomic_DNA"/>
</dbReference>
<reference evidence="3" key="1">
    <citation type="journal article" date="2014" name="Stand. Genomic Sci.">
        <title>Genome sequence of the exopolysaccharide-producing Salipiger mucosus type strain (DSM 16094(T)), a moderately halophilic member of the Roseobacter clade.</title>
        <authorList>
            <person name="Riedel T."/>
            <person name="Spring S."/>
            <person name="Fiebig A."/>
            <person name="Petersen J."/>
            <person name="Kyrpides N.C."/>
            <person name="Goker M."/>
            <person name="Klenk H.P."/>
        </authorList>
    </citation>
    <scope>NUCLEOTIDE SEQUENCE [LARGE SCALE GENOMIC DNA]</scope>
    <source>
        <strain evidence="3">DSM 16094</strain>
    </source>
</reference>
<dbReference type="Proteomes" id="UP000015347">
    <property type="component" value="Unassembled WGS sequence"/>
</dbReference>
<evidence type="ECO:0000313" key="3">
    <source>
        <dbReference type="Proteomes" id="UP000015347"/>
    </source>
</evidence>
<dbReference type="InterPro" id="IPR036844">
    <property type="entry name" value="Hint_dom_sf"/>
</dbReference>
<gene>
    <name evidence="2" type="ORF">Salmuc_05130</name>
</gene>
<dbReference type="AlphaFoldDB" id="S9QIY6"/>
<evidence type="ECO:0000259" key="1">
    <source>
        <dbReference type="Pfam" id="PF13403"/>
    </source>
</evidence>
<dbReference type="InterPro" id="IPR028992">
    <property type="entry name" value="Hedgehog/Intein_dom"/>
</dbReference>
<feature type="domain" description="Hedgehog/Intein (Hint)" evidence="1">
    <location>
        <begin position="175"/>
        <end position="308"/>
    </location>
</feature>
<dbReference type="SUPFAM" id="SSF51294">
    <property type="entry name" value="Hedgehog/intein (Hint) domain"/>
    <property type="match status" value="1"/>
</dbReference>